<organism evidence="2 3">
    <name type="scientific">Chionoecetes opilio</name>
    <name type="common">Atlantic snow crab</name>
    <name type="synonym">Cancer opilio</name>
    <dbReference type="NCBI Taxonomy" id="41210"/>
    <lineage>
        <taxon>Eukaryota</taxon>
        <taxon>Metazoa</taxon>
        <taxon>Ecdysozoa</taxon>
        <taxon>Arthropoda</taxon>
        <taxon>Crustacea</taxon>
        <taxon>Multicrustacea</taxon>
        <taxon>Malacostraca</taxon>
        <taxon>Eumalacostraca</taxon>
        <taxon>Eucarida</taxon>
        <taxon>Decapoda</taxon>
        <taxon>Pleocyemata</taxon>
        <taxon>Brachyura</taxon>
        <taxon>Eubrachyura</taxon>
        <taxon>Majoidea</taxon>
        <taxon>Majidae</taxon>
        <taxon>Chionoecetes</taxon>
    </lineage>
</organism>
<accession>A0A8J5CPL2</accession>
<feature type="region of interest" description="Disordered" evidence="1">
    <location>
        <begin position="1"/>
        <end position="20"/>
    </location>
</feature>
<name>A0A8J5CPL2_CHIOP</name>
<reference evidence="2" key="1">
    <citation type="submission" date="2020-07" db="EMBL/GenBank/DDBJ databases">
        <title>The High-quality genome of the commercially important snow crab, Chionoecetes opilio.</title>
        <authorList>
            <person name="Jeong J.-H."/>
            <person name="Ryu S."/>
        </authorList>
    </citation>
    <scope>NUCLEOTIDE SEQUENCE</scope>
    <source>
        <strain evidence="2">MADBK_172401_WGS</strain>
        <tissue evidence="2">Digestive gland</tissue>
    </source>
</reference>
<dbReference type="Proteomes" id="UP000770661">
    <property type="component" value="Unassembled WGS sequence"/>
</dbReference>
<keyword evidence="3" id="KW-1185">Reference proteome</keyword>
<dbReference type="AlphaFoldDB" id="A0A8J5CPL2"/>
<comment type="caution">
    <text evidence="2">The sequence shown here is derived from an EMBL/GenBank/DDBJ whole genome shotgun (WGS) entry which is preliminary data.</text>
</comment>
<sequence length="171" mass="18521">MVLLDGGRGQLASQRRMEHPLQQQRTAFSAVVRTAAGRRRRRAAQAGCNTCAFTSRPQTAAAPAAAARGLHQLQHHARTSLQRQRIIPLVYMPRSTRRHHSPQACPASTFYTAAAQRLSPPALSGANTPTCTPVLTPASPSDDQHSQHRAVQAEAAALTLLHNTTQHSRCT</sequence>
<protein>
    <submittedName>
        <fullName evidence="2">Uncharacterized protein</fullName>
    </submittedName>
</protein>
<gene>
    <name evidence="2" type="ORF">GWK47_009465</name>
</gene>
<dbReference type="EMBL" id="JACEEZ010018782">
    <property type="protein sequence ID" value="KAG0716521.1"/>
    <property type="molecule type" value="Genomic_DNA"/>
</dbReference>
<feature type="compositionally biased region" description="Polar residues" evidence="1">
    <location>
        <begin position="125"/>
        <end position="141"/>
    </location>
</feature>
<proteinExistence type="predicted"/>
<evidence type="ECO:0000313" key="2">
    <source>
        <dbReference type="EMBL" id="KAG0716521.1"/>
    </source>
</evidence>
<feature type="region of interest" description="Disordered" evidence="1">
    <location>
        <begin position="121"/>
        <end position="151"/>
    </location>
</feature>
<evidence type="ECO:0000256" key="1">
    <source>
        <dbReference type="SAM" id="MobiDB-lite"/>
    </source>
</evidence>
<evidence type="ECO:0000313" key="3">
    <source>
        <dbReference type="Proteomes" id="UP000770661"/>
    </source>
</evidence>